<name>A0ACC2PJG0_9HYME</name>
<protein>
    <submittedName>
        <fullName evidence="1">Uncharacterized protein</fullName>
    </submittedName>
</protein>
<keyword evidence="2" id="KW-1185">Reference proteome</keyword>
<accession>A0ACC2PJG0</accession>
<dbReference type="EMBL" id="CM056741">
    <property type="protein sequence ID" value="KAJ8683597.1"/>
    <property type="molecule type" value="Genomic_DNA"/>
</dbReference>
<comment type="caution">
    <text evidence="1">The sequence shown here is derived from an EMBL/GenBank/DDBJ whole genome shotgun (WGS) entry which is preliminary data.</text>
</comment>
<evidence type="ECO:0000313" key="1">
    <source>
        <dbReference type="EMBL" id="KAJ8683597.1"/>
    </source>
</evidence>
<sequence length="125" mass="13922">MNVIVVNATLTSKVIEAMIRSLRNIKISVIFGKAKTTVVMYVTLPWVTLHCGTVVICCNNSHVRNQNVPRVIKPVIVVVLEIRLPLVILEVVNIVIVQVRVLLKIIKPVIVGLVEVELPMVIRSQ</sequence>
<evidence type="ECO:0000313" key="2">
    <source>
        <dbReference type="Proteomes" id="UP001239111"/>
    </source>
</evidence>
<proteinExistence type="predicted"/>
<dbReference type="Proteomes" id="UP001239111">
    <property type="component" value="Chromosome 1"/>
</dbReference>
<organism evidence="1 2">
    <name type="scientific">Eretmocerus hayati</name>
    <dbReference type="NCBI Taxonomy" id="131215"/>
    <lineage>
        <taxon>Eukaryota</taxon>
        <taxon>Metazoa</taxon>
        <taxon>Ecdysozoa</taxon>
        <taxon>Arthropoda</taxon>
        <taxon>Hexapoda</taxon>
        <taxon>Insecta</taxon>
        <taxon>Pterygota</taxon>
        <taxon>Neoptera</taxon>
        <taxon>Endopterygota</taxon>
        <taxon>Hymenoptera</taxon>
        <taxon>Apocrita</taxon>
        <taxon>Proctotrupomorpha</taxon>
        <taxon>Chalcidoidea</taxon>
        <taxon>Aphelinidae</taxon>
        <taxon>Aphelininae</taxon>
        <taxon>Eretmocerus</taxon>
    </lineage>
</organism>
<gene>
    <name evidence="1" type="ORF">QAD02_019389</name>
</gene>
<reference evidence="1" key="1">
    <citation type="submission" date="2023-04" db="EMBL/GenBank/DDBJ databases">
        <title>A chromosome-level genome assembly of the parasitoid wasp Eretmocerus hayati.</title>
        <authorList>
            <person name="Zhong Y."/>
            <person name="Liu S."/>
            <person name="Liu Y."/>
        </authorList>
    </citation>
    <scope>NUCLEOTIDE SEQUENCE</scope>
    <source>
        <strain evidence="1">ZJU_SS_LIU_2023</strain>
    </source>
</reference>